<feature type="binding site" evidence="8">
    <location>
        <position position="63"/>
    </location>
    <ligand>
        <name>Zn(2+)</name>
        <dbReference type="ChEBI" id="CHEBI:29105"/>
        <label>1</label>
    </ligand>
</feature>
<evidence type="ECO:0000256" key="3">
    <source>
        <dbReference type="ARBA" id="ARBA00022670"/>
    </source>
</evidence>
<comment type="similarity">
    <text evidence="1 6">Belongs to the peptidase M42 family.</text>
</comment>
<feature type="binding site" evidence="8">
    <location>
        <position position="181"/>
    </location>
    <ligand>
        <name>Zn(2+)</name>
        <dbReference type="ChEBI" id="CHEBI:29105"/>
        <label>1</label>
    </ligand>
</feature>
<feature type="binding site" evidence="8">
    <location>
        <position position="322"/>
    </location>
    <ligand>
        <name>Zn(2+)</name>
        <dbReference type="ChEBI" id="CHEBI:29105"/>
        <label>2</label>
    </ligand>
</feature>
<evidence type="ECO:0000256" key="4">
    <source>
        <dbReference type="ARBA" id="ARBA00022723"/>
    </source>
</evidence>
<dbReference type="EMBL" id="LJCR01000350">
    <property type="protein sequence ID" value="KPV53073.1"/>
    <property type="molecule type" value="Genomic_DNA"/>
</dbReference>
<sequence length="347" mass="36590">MSELFGFIKELTGLSGPIGQEAAVLDYIEPLWQAAGAHTERTRLGNIIARAGGNGPKLLLAAHADELSYLVRAIDAGGFLWLANGQAWTRTTSLREWFTVGQPVRVLARGGTIPGVIASAAGHIASLVLPEPAQLTWNDFWVDTGLSRDELLARGVTPGTRVIWDAETSQRGSHVVGKALDDRVPLAVITEVLRRVPPAARAFDLTLACTVQEEIGVVGAAALAAREQFDAAIAVEIGLAGDIPGIGENAMPLRLGGGPGLVHKDALVHYDHALTSALEQAAARADIPIQHAVFGSFGSDGVSFMRADIPAAMVVFPARYTHTPFETGHLGDIAALIDWLAAFVRGG</sequence>
<keyword evidence="2" id="KW-0031">Aminopeptidase</keyword>
<dbReference type="SUPFAM" id="SSF101821">
    <property type="entry name" value="Aminopeptidase/glucanase lid domain"/>
    <property type="match status" value="1"/>
</dbReference>
<keyword evidence="5" id="KW-0378">Hydrolase</keyword>
<comment type="cofactor">
    <cofactor evidence="8">
        <name>a divalent metal cation</name>
        <dbReference type="ChEBI" id="CHEBI:60240"/>
    </cofactor>
    <text evidence="8">Binds 2 divalent metal cations per subunit.</text>
</comment>
<dbReference type="InterPro" id="IPR023367">
    <property type="entry name" value="Peptidase_M42_dom2"/>
</dbReference>
<evidence type="ECO:0000256" key="1">
    <source>
        <dbReference type="ARBA" id="ARBA00006272"/>
    </source>
</evidence>
<evidence type="ECO:0000256" key="2">
    <source>
        <dbReference type="ARBA" id="ARBA00022438"/>
    </source>
</evidence>
<proteinExistence type="inferred from homology"/>
<gene>
    <name evidence="9" type="ORF">SE17_11760</name>
</gene>
<dbReference type="GO" id="GO:0006508">
    <property type="term" value="P:proteolysis"/>
    <property type="evidence" value="ECO:0007669"/>
    <property type="project" value="UniProtKB-KW"/>
</dbReference>
<evidence type="ECO:0000313" key="9">
    <source>
        <dbReference type="EMBL" id="KPV53073.1"/>
    </source>
</evidence>
<dbReference type="SUPFAM" id="SSF53187">
    <property type="entry name" value="Zn-dependent exopeptidases"/>
    <property type="match status" value="1"/>
</dbReference>
<name>A0A0P9FIY9_9CHLR</name>
<accession>A0A0P9FIY9</accession>
<dbReference type="PANTHER" id="PTHR32481">
    <property type="entry name" value="AMINOPEPTIDASE"/>
    <property type="match status" value="1"/>
</dbReference>
<evidence type="ECO:0008006" key="11">
    <source>
        <dbReference type="Google" id="ProtNLM"/>
    </source>
</evidence>
<protein>
    <recommendedName>
        <fullName evidence="11">Aminopeptidase</fullName>
    </recommendedName>
</protein>
<evidence type="ECO:0000256" key="5">
    <source>
        <dbReference type="ARBA" id="ARBA00022801"/>
    </source>
</evidence>
<keyword evidence="3" id="KW-0645">Protease</keyword>
<comment type="caution">
    <text evidence="9">The sequence shown here is derived from an EMBL/GenBank/DDBJ whole genome shotgun (WGS) entry which is preliminary data.</text>
</comment>
<dbReference type="Gene3D" id="3.40.630.10">
    <property type="entry name" value="Zn peptidases"/>
    <property type="match status" value="1"/>
</dbReference>
<dbReference type="InterPro" id="IPR051464">
    <property type="entry name" value="Peptidase_M42_aminopept"/>
</dbReference>
<evidence type="ECO:0000256" key="8">
    <source>
        <dbReference type="PIRSR" id="PIRSR001123-2"/>
    </source>
</evidence>
<dbReference type="InterPro" id="IPR008007">
    <property type="entry name" value="Peptidase_M42"/>
</dbReference>
<dbReference type="Proteomes" id="UP000050509">
    <property type="component" value="Unassembled WGS sequence"/>
</dbReference>
<dbReference type="Pfam" id="PF05343">
    <property type="entry name" value="Peptidase_M42"/>
    <property type="match status" value="1"/>
</dbReference>
<dbReference type="Gene3D" id="2.40.30.40">
    <property type="entry name" value="Peptidase M42, domain 2"/>
    <property type="match status" value="1"/>
</dbReference>
<organism evidence="9 10">
    <name type="scientific">Kouleothrix aurantiaca</name>
    <dbReference type="NCBI Taxonomy" id="186479"/>
    <lineage>
        <taxon>Bacteria</taxon>
        <taxon>Bacillati</taxon>
        <taxon>Chloroflexota</taxon>
        <taxon>Chloroflexia</taxon>
        <taxon>Chloroflexales</taxon>
        <taxon>Roseiflexineae</taxon>
        <taxon>Roseiflexaceae</taxon>
        <taxon>Kouleothrix</taxon>
    </lineage>
</organism>
<feature type="binding site" evidence="8">
    <location>
        <position position="181"/>
    </location>
    <ligand>
        <name>Zn(2+)</name>
        <dbReference type="ChEBI" id="CHEBI:29105"/>
        <label>2</label>
    </ligand>
</feature>
<dbReference type="GO" id="GO:0046872">
    <property type="term" value="F:metal ion binding"/>
    <property type="evidence" value="ECO:0007669"/>
    <property type="project" value="UniProtKB-UniRule"/>
</dbReference>
<evidence type="ECO:0000313" key="10">
    <source>
        <dbReference type="Proteomes" id="UP000050509"/>
    </source>
</evidence>
<dbReference type="GO" id="GO:0004177">
    <property type="term" value="F:aminopeptidase activity"/>
    <property type="evidence" value="ECO:0007669"/>
    <property type="project" value="UniProtKB-UniRule"/>
</dbReference>
<feature type="binding site" evidence="8">
    <location>
        <position position="214"/>
    </location>
    <ligand>
        <name>Zn(2+)</name>
        <dbReference type="ChEBI" id="CHEBI:29105"/>
        <label>2</label>
    </ligand>
</feature>
<feature type="binding site" evidence="8">
    <location>
        <position position="236"/>
    </location>
    <ligand>
        <name>Zn(2+)</name>
        <dbReference type="ChEBI" id="CHEBI:29105"/>
        <label>1</label>
    </ligand>
</feature>
<dbReference type="PANTHER" id="PTHR32481:SF0">
    <property type="entry name" value="AMINOPEPTIDASE YPDE-RELATED"/>
    <property type="match status" value="1"/>
</dbReference>
<keyword evidence="4 8" id="KW-0479">Metal-binding</keyword>
<keyword evidence="10" id="KW-1185">Reference proteome</keyword>
<evidence type="ECO:0000256" key="7">
    <source>
        <dbReference type="PIRSR" id="PIRSR001123-1"/>
    </source>
</evidence>
<reference evidence="9 10" key="1">
    <citation type="submission" date="2015-09" db="EMBL/GenBank/DDBJ databases">
        <title>Draft genome sequence of Kouleothrix aurantiaca JCM 19913.</title>
        <authorList>
            <person name="Hemp J."/>
        </authorList>
    </citation>
    <scope>NUCLEOTIDE SEQUENCE [LARGE SCALE GENOMIC DNA]</scope>
    <source>
        <strain evidence="9 10">COM-B</strain>
    </source>
</reference>
<dbReference type="PIRSF" id="PIRSF001123">
    <property type="entry name" value="PepA_GA"/>
    <property type="match status" value="1"/>
</dbReference>
<dbReference type="AlphaFoldDB" id="A0A0P9FIY9"/>
<feature type="active site" description="Proton acceptor" evidence="7">
    <location>
        <position position="213"/>
    </location>
</feature>
<evidence type="ECO:0000256" key="6">
    <source>
        <dbReference type="PIRNR" id="PIRNR001123"/>
    </source>
</evidence>